<dbReference type="Proteomes" id="UP000029120">
    <property type="component" value="Chromosome 8"/>
</dbReference>
<dbReference type="Gramene" id="KFK24812">
    <property type="protein sequence ID" value="KFK24812"/>
    <property type="gene ID" value="AALP_AA8G028100"/>
</dbReference>
<name>A0A087G4L0_ARAAL</name>
<proteinExistence type="predicted"/>
<organism evidence="1 2">
    <name type="scientific">Arabis alpina</name>
    <name type="common">Alpine rock-cress</name>
    <dbReference type="NCBI Taxonomy" id="50452"/>
    <lineage>
        <taxon>Eukaryota</taxon>
        <taxon>Viridiplantae</taxon>
        <taxon>Streptophyta</taxon>
        <taxon>Embryophyta</taxon>
        <taxon>Tracheophyta</taxon>
        <taxon>Spermatophyta</taxon>
        <taxon>Magnoliopsida</taxon>
        <taxon>eudicotyledons</taxon>
        <taxon>Gunneridae</taxon>
        <taxon>Pentapetalae</taxon>
        <taxon>rosids</taxon>
        <taxon>malvids</taxon>
        <taxon>Brassicales</taxon>
        <taxon>Brassicaceae</taxon>
        <taxon>Arabideae</taxon>
        <taxon>Arabis</taxon>
    </lineage>
</organism>
<protein>
    <submittedName>
        <fullName evidence="1">Uncharacterized protein</fullName>
    </submittedName>
</protein>
<dbReference type="EMBL" id="CM002876">
    <property type="protein sequence ID" value="KFK24812.1"/>
    <property type="molecule type" value="Genomic_DNA"/>
</dbReference>
<accession>A0A087G4L0</accession>
<evidence type="ECO:0000313" key="2">
    <source>
        <dbReference type="Proteomes" id="UP000029120"/>
    </source>
</evidence>
<gene>
    <name evidence="1" type="ordered locus">AALP_Aa8g028100</name>
</gene>
<sequence>MEAETVVVKDDARDFKSRVSTISPPKHLESESYSINMIAI</sequence>
<dbReference type="AlphaFoldDB" id="A0A087G4L0"/>
<keyword evidence="2" id="KW-1185">Reference proteome</keyword>
<evidence type="ECO:0000313" key="1">
    <source>
        <dbReference type="EMBL" id="KFK24812.1"/>
    </source>
</evidence>
<reference evidence="2" key="1">
    <citation type="journal article" date="2015" name="Nat. Plants">
        <title>Genome expansion of Arabis alpina linked with retrotransposition and reduced symmetric DNA methylation.</title>
        <authorList>
            <person name="Willing E.M."/>
            <person name="Rawat V."/>
            <person name="Mandakova T."/>
            <person name="Maumus F."/>
            <person name="James G.V."/>
            <person name="Nordstroem K.J."/>
            <person name="Becker C."/>
            <person name="Warthmann N."/>
            <person name="Chica C."/>
            <person name="Szarzynska B."/>
            <person name="Zytnicki M."/>
            <person name="Albani M.C."/>
            <person name="Kiefer C."/>
            <person name="Bergonzi S."/>
            <person name="Castaings L."/>
            <person name="Mateos J.L."/>
            <person name="Berns M.C."/>
            <person name="Bujdoso N."/>
            <person name="Piofczyk T."/>
            <person name="de Lorenzo L."/>
            <person name="Barrero-Sicilia C."/>
            <person name="Mateos I."/>
            <person name="Piednoel M."/>
            <person name="Hagmann J."/>
            <person name="Chen-Min-Tao R."/>
            <person name="Iglesias-Fernandez R."/>
            <person name="Schuster S.C."/>
            <person name="Alonso-Blanco C."/>
            <person name="Roudier F."/>
            <person name="Carbonero P."/>
            <person name="Paz-Ares J."/>
            <person name="Davis S.J."/>
            <person name="Pecinka A."/>
            <person name="Quesneville H."/>
            <person name="Colot V."/>
            <person name="Lysak M.A."/>
            <person name="Weigel D."/>
            <person name="Coupland G."/>
            <person name="Schneeberger K."/>
        </authorList>
    </citation>
    <scope>NUCLEOTIDE SEQUENCE [LARGE SCALE GENOMIC DNA]</scope>
    <source>
        <strain evidence="2">cv. Pajares</strain>
    </source>
</reference>